<proteinExistence type="evidence at transcript level"/>
<evidence type="ECO:0000313" key="2">
    <source>
        <dbReference type="EMBL" id="ARK19804.1"/>
    </source>
</evidence>
<sequence length="246" mass="26372">MKSALLICTMAILCVVYADSDVSGLKLSDGTPAESFNYEAQKQSALNDITKSLNELSQLHHERVISLNAQLDSAYSLSFSTVQKILSATLADVSGKAGNSKFNTDVCYQVASNHITNLTTKSTEDLDICKTNAMQEIESFAEIISAVKTLGENLLVKLNSIPELCNTPTESEKSDCLSNEMQNFPLSSYTVLVDVTNGFQLPVVNGALNPNDGCFADVVLTARNGAANIQNEAENCAKTLMAKVSA</sequence>
<organism evidence="2">
    <name type="scientific">Ampulex compressa</name>
    <name type="common">Emerald cockroach wasp</name>
    <dbReference type="NCBI Taxonomy" id="860918"/>
    <lineage>
        <taxon>Eukaryota</taxon>
        <taxon>Metazoa</taxon>
        <taxon>Ecdysozoa</taxon>
        <taxon>Arthropoda</taxon>
        <taxon>Hexapoda</taxon>
        <taxon>Insecta</taxon>
        <taxon>Pterygota</taxon>
        <taxon>Neoptera</taxon>
        <taxon>Endopterygota</taxon>
        <taxon>Hymenoptera</taxon>
        <taxon>Apocrita</taxon>
        <taxon>Aculeata</taxon>
        <taxon>Apoidea</taxon>
        <taxon>Ampulicidae</taxon>
        <taxon>Ampulicini</taxon>
        <taxon>Ampulex</taxon>
    </lineage>
</organism>
<protein>
    <submittedName>
        <fullName evidence="2">Venom protein</fullName>
    </submittedName>
</protein>
<name>A0A1W6EVQ0_AMPCP</name>
<keyword evidence="1" id="KW-0732">Signal</keyword>
<dbReference type="EMBL" id="KY563395">
    <property type="protein sequence ID" value="ARK19804.1"/>
    <property type="molecule type" value="mRNA"/>
</dbReference>
<evidence type="ECO:0000256" key="1">
    <source>
        <dbReference type="SAM" id="SignalP"/>
    </source>
</evidence>
<feature type="signal peptide" evidence="1">
    <location>
        <begin position="1"/>
        <end position="20"/>
    </location>
</feature>
<reference evidence="2" key="1">
    <citation type="submission" date="2017-02" db="EMBL/GenBank/DDBJ databases">
        <title>Parasitoid Jewel Wasp Mounts Multi-Pronged Neurochemical Attack to Hijack a Host Brain.</title>
        <authorList>
            <person name="Arvidson R.S."/>
            <person name="Kaiser M."/>
            <person name="Libersat F."/>
            <person name="Adams M.E."/>
        </authorList>
    </citation>
    <scope>NUCLEOTIDE SEQUENCE</scope>
    <source>
        <strain evidence="2">22</strain>
    </source>
</reference>
<dbReference type="AlphaFoldDB" id="A0A1W6EVQ0"/>
<feature type="chain" id="PRO_5012664506" evidence="1">
    <location>
        <begin position="21"/>
        <end position="246"/>
    </location>
</feature>
<accession>A0A1W6EVQ0</accession>